<organism evidence="1 2">
    <name type="scientific">Phytophthora megakarya</name>
    <dbReference type="NCBI Taxonomy" id="4795"/>
    <lineage>
        <taxon>Eukaryota</taxon>
        <taxon>Sar</taxon>
        <taxon>Stramenopiles</taxon>
        <taxon>Oomycota</taxon>
        <taxon>Peronosporomycetes</taxon>
        <taxon>Peronosporales</taxon>
        <taxon>Peronosporaceae</taxon>
        <taxon>Phytophthora</taxon>
    </lineage>
</organism>
<dbReference type="SUPFAM" id="SSF53098">
    <property type="entry name" value="Ribonuclease H-like"/>
    <property type="match status" value="1"/>
</dbReference>
<dbReference type="OrthoDB" id="125206at2759"/>
<dbReference type="GO" id="GO:0003676">
    <property type="term" value="F:nucleic acid binding"/>
    <property type="evidence" value="ECO:0007669"/>
    <property type="project" value="InterPro"/>
</dbReference>
<dbReference type="AlphaFoldDB" id="A0A225VPV3"/>
<proteinExistence type="predicted"/>
<dbReference type="Proteomes" id="UP000198211">
    <property type="component" value="Unassembled WGS sequence"/>
</dbReference>
<dbReference type="InterPro" id="IPR012337">
    <property type="entry name" value="RNaseH-like_sf"/>
</dbReference>
<sequence length="474" mass="53438">MTLTQCRPQLPLYYPSTVEPEPHNIEVPTPVACGQISVLYFGGRAAYPGGTNNAMEAQELLSGFMWPVENHRDTPTNIIGDSTVVISMVLKTNRVRSLNLAPYIRTIRELLFQLRVVTLQAEPRAFNTAADGLCNWVMDLELPNASTFSAHDSEWALPMHLTVDPIQHTVTTTAQSERSPFDVQIHRESVVNGITRCVPLGIFRRFQQLATKHHIFSVNRVFLKPSSAQFTIPVDDVRLFTAITRLLDMGIESDLLLFRGQTRRDQPSNKALRPKLYRKFWLHTPTFSCSVRSLNKDIPISKDGRIIHYLSAPSGTSINDVTNSDWTPDARWELYSRTAERVLELRRKNPHATIYALGADIAGAILHVPVHARHASALYASMRVGIFSGTAVFGWTASPAYFVVFGKAVRHYQRTGSSYVLGFPEPFWIFQWVDDIVIIEDDIGDRLIRAERRLRDTVKLVFGSGGWHEGKLTT</sequence>
<dbReference type="InterPro" id="IPR036397">
    <property type="entry name" value="RNaseH_sf"/>
</dbReference>
<gene>
    <name evidence="1" type="ORF">PHMEG_00021154</name>
</gene>
<evidence type="ECO:0000313" key="1">
    <source>
        <dbReference type="EMBL" id="OWZ06570.1"/>
    </source>
</evidence>
<dbReference type="EMBL" id="NBNE01003907">
    <property type="protein sequence ID" value="OWZ06570.1"/>
    <property type="molecule type" value="Genomic_DNA"/>
</dbReference>
<dbReference type="Gene3D" id="3.30.420.10">
    <property type="entry name" value="Ribonuclease H-like superfamily/Ribonuclease H"/>
    <property type="match status" value="1"/>
</dbReference>
<evidence type="ECO:0000313" key="2">
    <source>
        <dbReference type="Proteomes" id="UP000198211"/>
    </source>
</evidence>
<comment type="caution">
    <text evidence="1">The sequence shown here is derived from an EMBL/GenBank/DDBJ whole genome shotgun (WGS) entry which is preliminary data.</text>
</comment>
<keyword evidence="2" id="KW-1185">Reference proteome</keyword>
<accession>A0A225VPV3</accession>
<reference evidence="2" key="1">
    <citation type="submission" date="2017-03" db="EMBL/GenBank/DDBJ databases">
        <title>Phytopthora megakarya and P. palmivora, two closely related causual agents of cacao black pod achieved similar genome size and gene model numbers by different mechanisms.</title>
        <authorList>
            <person name="Ali S."/>
            <person name="Shao J."/>
            <person name="Larry D.J."/>
            <person name="Kronmiller B."/>
            <person name="Shen D."/>
            <person name="Strem M.D."/>
            <person name="Melnick R.L."/>
            <person name="Guiltinan M.J."/>
            <person name="Tyler B.M."/>
            <person name="Meinhardt L.W."/>
            <person name="Bailey B.A."/>
        </authorList>
    </citation>
    <scope>NUCLEOTIDE SEQUENCE [LARGE SCALE GENOMIC DNA]</scope>
    <source>
        <strain evidence="2">zdho120</strain>
    </source>
</reference>
<protein>
    <submittedName>
        <fullName evidence="1">Uncharacterized protein</fullName>
    </submittedName>
</protein>
<name>A0A225VPV3_9STRA</name>